<accession>A0ABW0QRZ8</accession>
<dbReference type="NCBIfam" id="TIGR01411">
    <property type="entry name" value="tatAE"/>
    <property type="match status" value="1"/>
</dbReference>
<gene>
    <name evidence="9 11" type="primary">tatA</name>
    <name evidence="11" type="ORF">ACFPPA_14555</name>
</gene>
<keyword evidence="12" id="KW-1185">Reference proteome</keyword>
<evidence type="ECO:0000256" key="7">
    <source>
        <dbReference type="ARBA" id="ARBA00023010"/>
    </source>
</evidence>
<evidence type="ECO:0000256" key="8">
    <source>
        <dbReference type="ARBA" id="ARBA00023136"/>
    </source>
</evidence>
<comment type="similarity">
    <text evidence="9">Belongs to the TatA/E family.</text>
</comment>
<name>A0ABW0QRZ8_9GAMM</name>
<evidence type="ECO:0000256" key="9">
    <source>
        <dbReference type="HAMAP-Rule" id="MF_00236"/>
    </source>
</evidence>
<dbReference type="HAMAP" id="MF_00236">
    <property type="entry name" value="TatA_E"/>
    <property type="match status" value="1"/>
</dbReference>
<dbReference type="InterPro" id="IPR006312">
    <property type="entry name" value="TatA/E"/>
</dbReference>
<reference evidence="12" key="1">
    <citation type="journal article" date="2019" name="Int. J. Syst. Evol. Microbiol.">
        <title>The Global Catalogue of Microorganisms (GCM) 10K type strain sequencing project: providing services to taxonomists for standard genome sequencing and annotation.</title>
        <authorList>
            <consortium name="The Broad Institute Genomics Platform"/>
            <consortium name="The Broad Institute Genome Sequencing Center for Infectious Disease"/>
            <person name="Wu L."/>
            <person name="Ma J."/>
        </authorList>
    </citation>
    <scope>NUCLEOTIDE SEQUENCE [LARGE SCALE GENOMIC DNA]</scope>
    <source>
        <strain evidence="12">CGMCC 1.16619</strain>
    </source>
</reference>
<feature type="transmembrane region" description="Helical" evidence="9">
    <location>
        <begin position="43"/>
        <end position="65"/>
    </location>
</feature>
<feature type="compositionally biased region" description="Basic and acidic residues" evidence="10">
    <location>
        <begin position="111"/>
        <end position="124"/>
    </location>
</feature>
<keyword evidence="7 9" id="KW-0811">Translocation</keyword>
<dbReference type="PANTHER" id="PTHR42982">
    <property type="entry name" value="SEC-INDEPENDENT PROTEIN TRANSLOCASE PROTEIN TATA"/>
    <property type="match status" value="1"/>
</dbReference>
<dbReference type="Proteomes" id="UP001596114">
    <property type="component" value="Unassembled WGS sequence"/>
</dbReference>
<comment type="subcellular location">
    <subcellularLocation>
        <location evidence="1 9">Cell membrane</location>
        <topology evidence="1 9">Single-pass membrane protein</topology>
    </subcellularLocation>
</comment>
<feature type="region of interest" description="Disordered" evidence="10">
    <location>
        <begin position="88"/>
        <end position="124"/>
    </location>
</feature>
<dbReference type="InterPro" id="IPR003369">
    <property type="entry name" value="TatA/B/E"/>
</dbReference>
<comment type="subunit">
    <text evidence="9">The Tat system comprises two distinct complexes: a TatABC complex, containing multiple copies of TatA, TatB and TatC subunits, and a separate TatA complex, containing only TatA subunits. Substrates initially bind to the TatABC complex, which probably triggers association of the separate TatA complex to form the active translocon.</text>
</comment>
<comment type="caution">
    <text evidence="11">The sequence shown here is derived from an EMBL/GenBank/DDBJ whole genome shotgun (WGS) entry which is preliminary data.</text>
</comment>
<evidence type="ECO:0000256" key="1">
    <source>
        <dbReference type="ARBA" id="ARBA00004162"/>
    </source>
</evidence>
<evidence type="ECO:0000313" key="11">
    <source>
        <dbReference type="EMBL" id="MFC5526957.1"/>
    </source>
</evidence>
<evidence type="ECO:0000256" key="4">
    <source>
        <dbReference type="ARBA" id="ARBA00022692"/>
    </source>
</evidence>
<keyword evidence="8 9" id="KW-0472">Membrane</keyword>
<feature type="compositionally biased region" description="Basic and acidic residues" evidence="10">
    <location>
        <begin position="88"/>
        <end position="98"/>
    </location>
</feature>
<proteinExistence type="inferred from homology"/>
<keyword evidence="2 9" id="KW-0813">Transport</keyword>
<evidence type="ECO:0000256" key="3">
    <source>
        <dbReference type="ARBA" id="ARBA00022475"/>
    </source>
</evidence>
<comment type="function">
    <text evidence="9">Part of the twin-arginine translocation (Tat) system that transports large folded proteins containing a characteristic twin-arginine motif in their signal peptide across membranes. TatA could form the protein-conducting channel of the Tat system.</text>
</comment>
<keyword evidence="6 9" id="KW-1133">Transmembrane helix</keyword>
<dbReference type="PANTHER" id="PTHR42982:SF1">
    <property type="entry name" value="SEC-INDEPENDENT PROTEIN TRANSLOCASE PROTEIN TATA"/>
    <property type="match status" value="1"/>
</dbReference>
<dbReference type="Gene3D" id="1.20.5.3310">
    <property type="match status" value="1"/>
</dbReference>
<organism evidence="11 12">
    <name type="scientific">Rhodanobacter ginsengisoli</name>
    <dbReference type="NCBI Taxonomy" id="418646"/>
    <lineage>
        <taxon>Bacteria</taxon>
        <taxon>Pseudomonadati</taxon>
        <taxon>Pseudomonadota</taxon>
        <taxon>Gammaproteobacteria</taxon>
        <taxon>Lysobacterales</taxon>
        <taxon>Rhodanobacteraceae</taxon>
        <taxon>Rhodanobacter</taxon>
    </lineage>
</organism>
<evidence type="ECO:0000256" key="6">
    <source>
        <dbReference type="ARBA" id="ARBA00022989"/>
    </source>
</evidence>
<keyword evidence="3 9" id="KW-1003">Cell membrane</keyword>
<evidence type="ECO:0000313" key="12">
    <source>
        <dbReference type="Proteomes" id="UP001596114"/>
    </source>
</evidence>
<dbReference type="EMBL" id="JBHSNF010000003">
    <property type="protein sequence ID" value="MFC5526957.1"/>
    <property type="molecule type" value="Genomic_DNA"/>
</dbReference>
<dbReference type="RefSeq" id="WP_377321158.1">
    <property type="nucleotide sequence ID" value="NZ_JBHSNF010000003.1"/>
</dbReference>
<keyword evidence="5 9" id="KW-0653">Protein transport</keyword>
<dbReference type="Pfam" id="PF02416">
    <property type="entry name" value="TatA_B_E"/>
    <property type="match status" value="1"/>
</dbReference>
<evidence type="ECO:0000256" key="2">
    <source>
        <dbReference type="ARBA" id="ARBA00022448"/>
    </source>
</evidence>
<evidence type="ECO:0000256" key="10">
    <source>
        <dbReference type="SAM" id="MobiDB-lite"/>
    </source>
</evidence>
<evidence type="ECO:0000256" key="5">
    <source>
        <dbReference type="ARBA" id="ARBA00022927"/>
    </source>
</evidence>
<protein>
    <recommendedName>
        <fullName evidence="9">Sec-independent protein translocase protein TatA</fullName>
    </recommendedName>
</protein>
<sequence length="124" mass="13340">MPVARELETDVVAAAFAGLPGPPASRADWPGRQPVHEFFHSEIASGIPMSIWHLIILVVVVVLVFGTGKLSSIGPDLGAAIRGFKKNLNGEDDRDPKAEGQWTAEVLSSESDVRQDARERASKP</sequence>
<keyword evidence="4 9" id="KW-0812">Transmembrane</keyword>